<dbReference type="Gene3D" id="3.40.50.720">
    <property type="entry name" value="NAD(P)-binding Rossmann-like Domain"/>
    <property type="match status" value="1"/>
</dbReference>
<keyword evidence="10" id="KW-0560">Oxidoreductase</keyword>
<dbReference type="GO" id="GO:0102965">
    <property type="term" value="F:alcohol-forming long-chain fatty acyl-CoA reductase activity"/>
    <property type="evidence" value="ECO:0007669"/>
    <property type="project" value="UniProtKB-EC"/>
</dbReference>
<comment type="subcellular location">
    <subcellularLocation>
        <location evidence="1">Membrane</location>
        <topology evidence="1">Multi-pass membrane protein</topology>
    </subcellularLocation>
</comment>
<dbReference type="CDD" id="cd09071">
    <property type="entry name" value="FAR_C"/>
    <property type="match status" value="1"/>
</dbReference>
<dbReference type="GO" id="GO:0035336">
    <property type="term" value="P:long-chain fatty-acyl-CoA metabolic process"/>
    <property type="evidence" value="ECO:0007669"/>
    <property type="project" value="TreeGrafter"/>
</dbReference>
<dbReference type="SUPFAM" id="SSF51735">
    <property type="entry name" value="NAD(P)-binding Rossmann-fold domains"/>
    <property type="match status" value="1"/>
</dbReference>
<evidence type="ECO:0000256" key="5">
    <source>
        <dbReference type="ARBA" id="ARBA00022857"/>
    </source>
</evidence>
<sequence length="530" mass="59587">GCIRGRTQWCPRPVPQSPPPPLIPEFFAGREVFITGGTGFMGKVLVERLLWTCRDVARVHLLLRRKQDCAPQKRLAQLKQSKVFDVIRAHCPQQLDKLNAVPGDVTQPRLGLDQHHLNQLQQVSVVFHSAATLKFTEPLEAALAQNVRPVITLMDICDELPNMQVLVHVSTAYSNAELSVVEERVYPSPTSPAQVLALVEHLPPELLADTTHKLISPKPNTYTFTKALAERAVAEHAAAASYATAIFRPTIVISSQRTPFPGWIENLNGPSGVMVGAGKGVLHVLSCDGGQRADMLPVDLAIDTLLAVAWETAVDDLRETRVYNCSTCSNPITWEQFRSYMLSGVRAHPFDNAMWYPYGLITESTMMQKLLETVLQTAPLYLIHYVSKMCGIKPRPSLSTVSKRMQAMNEALKFFALREWHFNTDNVQRLKQRLSPADAAVFNLDPSTIDWTEVCTDFVKGTRKYLLREKDEDIEHAQRRMHLLHMMHNATMLFLTVLLCRLAMRTTPAILRAIATLIRLRRKSSILHNI</sequence>
<evidence type="ECO:0000256" key="9">
    <source>
        <dbReference type="ARBA" id="ARBA00052530"/>
    </source>
</evidence>
<dbReference type="InterPro" id="IPR026055">
    <property type="entry name" value="FAR"/>
</dbReference>
<keyword evidence="3 10" id="KW-0444">Lipid biosynthesis</keyword>
<feature type="domain" description="Fatty acyl-CoA reductase C-terminal" evidence="11">
    <location>
        <begin position="376"/>
        <end position="469"/>
    </location>
</feature>
<dbReference type="FunFam" id="3.40.50.720:FF:000143">
    <property type="entry name" value="Fatty acyl-CoA reductase"/>
    <property type="match status" value="1"/>
</dbReference>
<reference evidence="13" key="2">
    <citation type="journal article" date="2013" name="BMC Genomics">
        <title>Identification of genes expressed in the sex pheromone gland of the black cutworm Agrotis ipsilon with putative roles in sex pheromone biosynthesis and transport.</title>
        <authorList>
            <person name="Gu S.H."/>
            <person name="Wu K.M."/>
            <person name="Guo Y.Y."/>
            <person name="Pickett J.A."/>
            <person name="Field L.M."/>
            <person name="Zhou J.J."/>
            <person name="Zhang Y.J."/>
        </authorList>
    </citation>
    <scope>NUCLEOTIDE SEQUENCE</scope>
</reference>
<dbReference type="CDD" id="cd05236">
    <property type="entry name" value="FAR-N_SDR_e"/>
    <property type="match status" value="1"/>
</dbReference>
<keyword evidence="6" id="KW-1133">Transmembrane helix</keyword>
<feature type="domain" description="Thioester reductase (TE)" evidence="12">
    <location>
        <begin position="34"/>
        <end position="303"/>
    </location>
</feature>
<organism evidence="13">
    <name type="scientific">Agrotis ipsilon</name>
    <name type="common">Black cutworm moth</name>
    <dbReference type="NCBI Taxonomy" id="56364"/>
    <lineage>
        <taxon>Eukaryota</taxon>
        <taxon>Metazoa</taxon>
        <taxon>Ecdysozoa</taxon>
        <taxon>Arthropoda</taxon>
        <taxon>Hexapoda</taxon>
        <taxon>Insecta</taxon>
        <taxon>Pterygota</taxon>
        <taxon>Neoptera</taxon>
        <taxon>Endopterygota</taxon>
        <taxon>Lepidoptera</taxon>
        <taxon>Glossata</taxon>
        <taxon>Ditrysia</taxon>
        <taxon>Noctuoidea</taxon>
        <taxon>Noctuidae</taxon>
        <taxon>Noctuinae</taxon>
        <taxon>Noctuini</taxon>
        <taxon>Agrotis</taxon>
    </lineage>
</organism>
<evidence type="ECO:0000256" key="6">
    <source>
        <dbReference type="ARBA" id="ARBA00022989"/>
    </source>
</evidence>
<evidence type="ECO:0000256" key="1">
    <source>
        <dbReference type="ARBA" id="ARBA00004141"/>
    </source>
</evidence>
<evidence type="ECO:0000313" key="13">
    <source>
        <dbReference type="EMBL" id="AGR49316.1"/>
    </source>
</evidence>
<dbReference type="EMBL" id="JX989157">
    <property type="protein sequence ID" value="AGR49316.1"/>
    <property type="molecule type" value="mRNA"/>
</dbReference>
<protein>
    <recommendedName>
        <fullName evidence="10">Fatty acyl-CoA reductase</fullName>
        <ecNumber evidence="10">1.2.1.84</ecNumber>
    </recommendedName>
</protein>
<evidence type="ECO:0000259" key="11">
    <source>
        <dbReference type="Pfam" id="PF03015"/>
    </source>
</evidence>
<evidence type="ECO:0000256" key="4">
    <source>
        <dbReference type="ARBA" id="ARBA00022692"/>
    </source>
</evidence>
<dbReference type="InterPro" id="IPR013120">
    <property type="entry name" value="FAR_NAD-bd"/>
</dbReference>
<evidence type="ECO:0000256" key="2">
    <source>
        <dbReference type="ARBA" id="ARBA00005928"/>
    </source>
</evidence>
<dbReference type="Pfam" id="PF07993">
    <property type="entry name" value="NAD_binding_4"/>
    <property type="match status" value="1"/>
</dbReference>
<proteinExistence type="evidence at transcript level"/>
<reference evidence="13" key="1">
    <citation type="submission" date="2012-10" db="EMBL/GenBank/DDBJ databases">
        <authorList>
            <person name="Gu S.-H."/>
            <person name="Zhou J.-J."/>
            <person name="Guo Y.-Y."/>
            <person name="Zhang Y.-J."/>
        </authorList>
    </citation>
    <scope>NUCLEOTIDE SEQUENCE</scope>
</reference>
<evidence type="ECO:0000256" key="10">
    <source>
        <dbReference type="RuleBase" id="RU363097"/>
    </source>
</evidence>
<comment type="similarity">
    <text evidence="2 10">Belongs to the fatty acyl-CoA reductase family.</text>
</comment>
<evidence type="ECO:0000259" key="12">
    <source>
        <dbReference type="Pfam" id="PF07993"/>
    </source>
</evidence>
<dbReference type="GO" id="GO:0005777">
    <property type="term" value="C:peroxisome"/>
    <property type="evidence" value="ECO:0007669"/>
    <property type="project" value="TreeGrafter"/>
</dbReference>
<evidence type="ECO:0000256" key="3">
    <source>
        <dbReference type="ARBA" id="ARBA00022516"/>
    </source>
</evidence>
<comment type="catalytic activity">
    <reaction evidence="9 10">
        <text>a long-chain fatty acyl-CoA + 2 NADPH + 2 H(+) = a long-chain primary fatty alcohol + 2 NADP(+) + CoA</text>
        <dbReference type="Rhea" id="RHEA:52716"/>
        <dbReference type="ChEBI" id="CHEBI:15378"/>
        <dbReference type="ChEBI" id="CHEBI:57287"/>
        <dbReference type="ChEBI" id="CHEBI:57783"/>
        <dbReference type="ChEBI" id="CHEBI:58349"/>
        <dbReference type="ChEBI" id="CHEBI:77396"/>
        <dbReference type="ChEBI" id="CHEBI:83139"/>
        <dbReference type="EC" id="1.2.1.84"/>
    </reaction>
</comment>
<keyword evidence="7 10" id="KW-0443">Lipid metabolism</keyword>
<dbReference type="PANTHER" id="PTHR11011:SF116">
    <property type="entry name" value="FATTY ACYL-COA REDUCTASE CG5065-RELATED"/>
    <property type="match status" value="1"/>
</dbReference>
<name>U5KFU0_AGRIP</name>
<dbReference type="EC" id="1.2.1.84" evidence="10"/>
<evidence type="ECO:0000256" key="7">
    <source>
        <dbReference type="ARBA" id="ARBA00023098"/>
    </source>
</evidence>
<dbReference type="GO" id="GO:0080019">
    <property type="term" value="F:alcohol-forming very long-chain fatty acyl-CoA reductase activity"/>
    <property type="evidence" value="ECO:0007669"/>
    <property type="project" value="InterPro"/>
</dbReference>
<feature type="non-terminal residue" evidence="13">
    <location>
        <position position="1"/>
    </location>
</feature>
<keyword evidence="4" id="KW-0812">Transmembrane</keyword>
<accession>U5KFU0</accession>
<dbReference type="AlphaFoldDB" id="U5KFU0"/>
<dbReference type="InterPro" id="IPR033640">
    <property type="entry name" value="FAR_C"/>
</dbReference>
<dbReference type="PANTHER" id="PTHR11011">
    <property type="entry name" value="MALE STERILITY PROTEIN 2-RELATED"/>
    <property type="match status" value="1"/>
</dbReference>
<dbReference type="Pfam" id="PF03015">
    <property type="entry name" value="Sterile"/>
    <property type="match status" value="1"/>
</dbReference>
<comment type="function">
    <text evidence="10">Catalyzes the reduction of fatty acyl-CoA to fatty alcohols.</text>
</comment>
<evidence type="ECO:0000256" key="8">
    <source>
        <dbReference type="ARBA" id="ARBA00023136"/>
    </source>
</evidence>
<keyword evidence="5 10" id="KW-0521">NADP</keyword>
<keyword evidence="8" id="KW-0472">Membrane</keyword>
<dbReference type="GO" id="GO:0016020">
    <property type="term" value="C:membrane"/>
    <property type="evidence" value="ECO:0007669"/>
    <property type="project" value="UniProtKB-SubCell"/>
</dbReference>
<dbReference type="InterPro" id="IPR036291">
    <property type="entry name" value="NAD(P)-bd_dom_sf"/>
</dbReference>